<evidence type="ECO:0000313" key="3">
    <source>
        <dbReference type="Proteomes" id="UP000429607"/>
    </source>
</evidence>
<dbReference type="EMBL" id="QXFV01003110">
    <property type="protein sequence ID" value="KAE8979887.1"/>
    <property type="molecule type" value="Genomic_DNA"/>
</dbReference>
<dbReference type="Proteomes" id="UP000429607">
    <property type="component" value="Unassembled WGS sequence"/>
</dbReference>
<reference evidence="2 3" key="1">
    <citation type="submission" date="2018-09" db="EMBL/GenBank/DDBJ databases">
        <title>Genomic investigation of the strawberry pathogen Phytophthora fragariae indicates pathogenicity is determined by transcriptional variation in three key races.</title>
        <authorList>
            <person name="Adams T.M."/>
            <person name="Armitage A.D."/>
            <person name="Sobczyk M.K."/>
            <person name="Bates H.J."/>
            <person name="Dunwell J.M."/>
            <person name="Nellist C.F."/>
            <person name="Harrison R.J."/>
        </authorList>
    </citation>
    <scope>NUCLEOTIDE SEQUENCE [LARGE SCALE GENOMIC DNA]</scope>
    <source>
        <strain evidence="2 3">SCRP249</strain>
    </source>
</reference>
<feature type="region of interest" description="Disordered" evidence="1">
    <location>
        <begin position="1"/>
        <end position="36"/>
    </location>
</feature>
<accession>A0A6A3ID14</accession>
<feature type="compositionally biased region" description="Low complexity" evidence="1">
    <location>
        <begin position="23"/>
        <end position="36"/>
    </location>
</feature>
<organism evidence="2 3">
    <name type="scientific">Phytophthora rubi</name>
    <dbReference type="NCBI Taxonomy" id="129364"/>
    <lineage>
        <taxon>Eukaryota</taxon>
        <taxon>Sar</taxon>
        <taxon>Stramenopiles</taxon>
        <taxon>Oomycota</taxon>
        <taxon>Peronosporomycetes</taxon>
        <taxon>Peronosporales</taxon>
        <taxon>Peronosporaceae</taxon>
        <taxon>Phytophthora</taxon>
    </lineage>
</organism>
<evidence type="ECO:0000313" key="2">
    <source>
        <dbReference type="EMBL" id="KAE8979887.1"/>
    </source>
</evidence>
<sequence length="122" mass="13109">MCRSRHINPRFSSERTRAHFELSTPTTQTTDAPAAPTAANAVVASAATTATSSASTASVIASTVATSSPPPKRTMSIGEYKEKAHGKGIYVRDELDFLVEYGSVVDMEEGEEDKEAFSPRRK</sequence>
<name>A0A6A3ID14_9STRA</name>
<proteinExistence type="predicted"/>
<comment type="caution">
    <text evidence="2">The sequence shown here is derived from an EMBL/GenBank/DDBJ whole genome shotgun (WGS) entry which is preliminary data.</text>
</comment>
<evidence type="ECO:0000256" key="1">
    <source>
        <dbReference type="SAM" id="MobiDB-lite"/>
    </source>
</evidence>
<protein>
    <submittedName>
        <fullName evidence="2">Uncharacterized protein</fullName>
    </submittedName>
</protein>
<dbReference type="AlphaFoldDB" id="A0A6A3ID14"/>
<gene>
    <name evidence="2" type="ORF">PR001_g24424</name>
</gene>